<feature type="compositionally biased region" description="Polar residues" evidence="1">
    <location>
        <begin position="29"/>
        <end position="43"/>
    </location>
</feature>
<dbReference type="EMBL" id="CP120997">
    <property type="protein sequence ID" value="WLQ35430.1"/>
    <property type="molecule type" value="Genomic_DNA"/>
</dbReference>
<evidence type="ECO:0000256" key="1">
    <source>
        <dbReference type="SAM" id="MobiDB-lite"/>
    </source>
</evidence>
<reference evidence="2 3" key="1">
    <citation type="submission" date="2023-03" db="EMBL/GenBank/DDBJ databases">
        <title>Isolation and description of six Streptomyces strains from soil environments, able to metabolize different microbial glucans.</title>
        <authorList>
            <person name="Widen T."/>
            <person name="Larsbrink J."/>
        </authorList>
    </citation>
    <scope>NUCLEOTIDE SEQUENCE [LARGE SCALE GENOMIC DNA]</scope>
    <source>
        <strain evidence="2 3">Mut1</strain>
    </source>
</reference>
<dbReference type="Proteomes" id="UP001239522">
    <property type="component" value="Chromosome"/>
</dbReference>
<evidence type="ECO:0000313" key="3">
    <source>
        <dbReference type="Proteomes" id="UP001239522"/>
    </source>
</evidence>
<dbReference type="SUPFAM" id="SSF69318">
    <property type="entry name" value="Integrin alpha N-terminal domain"/>
    <property type="match status" value="1"/>
</dbReference>
<feature type="region of interest" description="Disordered" evidence="1">
    <location>
        <begin position="1"/>
        <end position="54"/>
    </location>
</feature>
<dbReference type="RefSeq" id="WP_306056101.1">
    <property type="nucleotide sequence ID" value="NZ_CP120997.1"/>
</dbReference>
<protein>
    <submittedName>
        <fullName evidence="2">Uncharacterized protein</fullName>
    </submittedName>
</protein>
<dbReference type="Gene3D" id="2.115.10.10">
    <property type="entry name" value="Tachylectin 2"/>
    <property type="match status" value="1"/>
</dbReference>
<name>A0ABY9HLL0_9ACTN</name>
<dbReference type="InterPro" id="IPR028994">
    <property type="entry name" value="Integrin_alpha_N"/>
</dbReference>
<evidence type="ECO:0000313" key="2">
    <source>
        <dbReference type="EMBL" id="WLQ35430.1"/>
    </source>
</evidence>
<accession>A0ABY9HLL0</accession>
<proteinExistence type="predicted"/>
<organism evidence="2 3">
    <name type="scientific">Streptomyces castrisilvae</name>
    <dbReference type="NCBI Taxonomy" id="3033811"/>
    <lineage>
        <taxon>Bacteria</taxon>
        <taxon>Bacillati</taxon>
        <taxon>Actinomycetota</taxon>
        <taxon>Actinomycetes</taxon>
        <taxon>Kitasatosporales</taxon>
        <taxon>Streptomycetaceae</taxon>
        <taxon>Streptomyces</taxon>
    </lineage>
</organism>
<sequence>MSQEPRLYTGTGPAGEGLGHTTIDLKSSGWDSNTHPLITSEGDSNGDGKPDLYATSHDTNKGIYFYPSITTTGIGSPTVAGTTGWLNFQALS</sequence>
<gene>
    <name evidence="2" type="ORF">P8A18_19265</name>
</gene>
<keyword evidence="3" id="KW-1185">Reference proteome</keyword>